<sequence length="81" mass="8888">MPTAPSVIAHRQHQQQQNQNNNNNNLPQHLNNNNNHHIQIGHNANNNGCALISSRSTSATLPIDQSNSSAPDRLLRGPVLQ</sequence>
<keyword evidence="2" id="KW-1185">Reference proteome</keyword>
<evidence type="ECO:0000256" key="1">
    <source>
        <dbReference type="SAM" id="MobiDB-lite"/>
    </source>
</evidence>
<dbReference type="WBParaSite" id="GPLIN_000537100">
    <property type="protein sequence ID" value="GPLIN_000537100"/>
    <property type="gene ID" value="GPLIN_000537100"/>
</dbReference>
<name>A0A183BXN1_GLOPA</name>
<evidence type="ECO:0000313" key="2">
    <source>
        <dbReference type="Proteomes" id="UP000050741"/>
    </source>
</evidence>
<reference evidence="2" key="1">
    <citation type="submission" date="2013-12" db="EMBL/GenBank/DDBJ databases">
        <authorList>
            <person name="Aslett M."/>
        </authorList>
    </citation>
    <scope>NUCLEOTIDE SEQUENCE [LARGE SCALE GENOMIC DNA]</scope>
    <source>
        <strain evidence="2">Lindley</strain>
    </source>
</reference>
<organism evidence="2 3">
    <name type="scientific">Globodera pallida</name>
    <name type="common">Potato cyst nematode worm</name>
    <name type="synonym">Heterodera pallida</name>
    <dbReference type="NCBI Taxonomy" id="36090"/>
    <lineage>
        <taxon>Eukaryota</taxon>
        <taxon>Metazoa</taxon>
        <taxon>Ecdysozoa</taxon>
        <taxon>Nematoda</taxon>
        <taxon>Chromadorea</taxon>
        <taxon>Rhabditida</taxon>
        <taxon>Tylenchina</taxon>
        <taxon>Tylenchomorpha</taxon>
        <taxon>Tylenchoidea</taxon>
        <taxon>Heteroderidae</taxon>
        <taxon>Heteroderinae</taxon>
        <taxon>Globodera</taxon>
    </lineage>
</organism>
<feature type="region of interest" description="Disordered" evidence="1">
    <location>
        <begin position="1"/>
        <end position="46"/>
    </location>
</feature>
<proteinExistence type="predicted"/>
<feature type="compositionally biased region" description="Low complexity" evidence="1">
    <location>
        <begin position="14"/>
        <end position="46"/>
    </location>
</feature>
<reference evidence="3" key="3">
    <citation type="submission" date="2016-06" db="UniProtKB">
        <authorList>
            <consortium name="WormBaseParasite"/>
        </authorList>
    </citation>
    <scope>IDENTIFICATION</scope>
</reference>
<accession>A0A183BXN1</accession>
<reference evidence="2" key="2">
    <citation type="submission" date="2014-05" db="EMBL/GenBank/DDBJ databases">
        <title>The genome and life-stage specific transcriptomes of Globodera pallida elucidate key aspects of plant parasitism by a cyst nematode.</title>
        <authorList>
            <person name="Cotton J.A."/>
            <person name="Lilley C.J."/>
            <person name="Jones L.M."/>
            <person name="Kikuchi T."/>
            <person name="Reid A.J."/>
            <person name="Thorpe P."/>
            <person name="Tsai I.J."/>
            <person name="Beasley H."/>
            <person name="Blok V."/>
            <person name="Cock P.J.A."/>
            <person name="Van den Akker S.E."/>
            <person name="Holroyd N."/>
            <person name="Hunt M."/>
            <person name="Mantelin S."/>
            <person name="Naghra H."/>
            <person name="Pain A."/>
            <person name="Palomares-Rius J.E."/>
            <person name="Zarowiecki M."/>
            <person name="Berriman M."/>
            <person name="Jones J.T."/>
            <person name="Urwin P.E."/>
        </authorList>
    </citation>
    <scope>NUCLEOTIDE SEQUENCE [LARGE SCALE GENOMIC DNA]</scope>
    <source>
        <strain evidence="2">Lindley</strain>
    </source>
</reference>
<dbReference type="AlphaFoldDB" id="A0A183BXN1"/>
<evidence type="ECO:0000313" key="3">
    <source>
        <dbReference type="WBParaSite" id="GPLIN_000537100"/>
    </source>
</evidence>
<dbReference type="Proteomes" id="UP000050741">
    <property type="component" value="Unassembled WGS sequence"/>
</dbReference>
<feature type="compositionally biased region" description="Polar residues" evidence="1">
    <location>
        <begin position="60"/>
        <end position="70"/>
    </location>
</feature>
<feature type="region of interest" description="Disordered" evidence="1">
    <location>
        <begin position="60"/>
        <end position="81"/>
    </location>
</feature>
<protein>
    <submittedName>
        <fullName evidence="3">Uncharacterized protein</fullName>
    </submittedName>
</protein>